<dbReference type="EC" id="2.7.8.26" evidence="5 19"/>
<dbReference type="GO" id="GO:0008818">
    <property type="term" value="F:cobalamin 5'-phosphate synthase activity"/>
    <property type="evidence" value="ECO:0007669"/>
    <property type="project" value="UniProtKB-UniRule"/>
</dbReference>
<evidence type="ECO:0000313" key="20">
    <source>
        <dbReference type="EMBL" id="MVA99715.1"/>
    </source>
</evidence>
<evidence type="ECO:0000256" key="10">
    <source>
        <dbReference type="ARBA" id="ARBA00022692"/>
    </source>
</evidence>
<evidence type="ECO:0000256" key="12">
    <source>
        <dbReference type="ARBA" id="ARBA00022989"/>
    </source>
</evidence>
<keyword evidence="12 19" id="KW-1133">Transmembrane helix</keyword>
<feature type="transmembrane region" description="Helical" evidence="19">
    <location>
        <begin position="145"/>
        <end position="166"/>
    </location>
</feature>
<comment type="catalytic activity">
    <reaction evidence="17 19">
        <text>alpha-ribazole + adenosylcob(III)inamide-GDP = adenosylcob(III)alamin + GMP + H(+)</text>
        <dbReference type="Rhea" id="RHEA:16049"/>
        <dbReference type="ChEBI" id="CHEBI:10329"/>
        <dbReference type="ChEBI" id="CHEBI:15378"/>
        <dbReference type="ChEBI" id="CHEBI:18408"/>
        <dbReference type="ChEBI" id="CHEBI:58115"/>
        <dbReference type="ChEBI" id="CHEBI:60487"/>
        <dbReference type="EC" id="2.7.8.26"/>
    </reaction>
</comment>
<evidence type="ECO:0000256" key="18">
    <source>
        <dbReference type="ARBA" id="ARBA00049504"/>
    </source>
</evidence>
<comment type="catalytic activity">
    <reaction evidence="18 19">
        <text>alpha-ribazole 5'-phosphate + adenosylcob(III)inamide-GDP = adenosylcob(III)alamin 5'-phosphate + GMP + H(+)</text>
        <dbReference type="Rhea" id="RHEA:23560"/>
        <dbReference type="ChEBI" id="CHEBI:15378"/>
        <dbReference type="ChEBI" id="CHEBI:57918"/>
        <dbReference type="ChEBI" id="CHEBI:58115"/>
        <dbReference type="ChEBI" id="CHEBI:60487"/>
        <dbReference type="ChEBI" id="CHEBI:60493"/>
        <dbReference type="EC" id="2.7.8.26"/>
    </reaction>
</comment>
<dbReference type="GO" id="GO:0051073">
    <property type="term" value="F:adenosylcobinamide-GDP ribazoletransferase activity"/>
    <property type="evidence" value="ECO:0007669"/>
    <property type="project" value="UniProtKB-UniRule"/>
</dbReference>
<keyword evidence="7 19" id="KW-1003">Cell membrane</keyword>
<evidence type="ECO:0000256" key="6">
    <source>
        <dbReference type="ARBA" id="ARBA00015850"/>
    </source>
</evidence>
<evidence type="ECO:0000256" key="3">
    <source>
        <dbReference type="ARBA" id="ARBA00004663"/>
    </source>
</evidence>
<keyword evidence="8 19" id="KW-0169">Cobalamin biosynthesis</keyword>
<dbReference type="EMBL" id="WPHG01000007">
    <property type="protein sequence ID" value="MVA99715.1"/>
    <property type="molecule type" value="Genomic_DNA"/>
</dbReference>
<dbReference type="Pfam" id="PF02654">
    <property type="entry name" value="CobS"/>
    <property type="match status" value="1"/>
</dbReference>
<keyword evidence="9 19" id="KW-0808">Transferase</keyword>
<proteinExistence type="inferred from homology"/>
<sequence>MAGVPRSDEILADMATALGFFTRLPVPFSADAGRSLSQSLWAAPLAGLAVALAGWLAFIVALWLGLFTDIAALVALGAMLVVTGALHEDGLADIADGFGGGREREAKLAIMRDSRIGTYGVCALTLSLIARWLALAALVTPGEALAGLIAAHMASRALLPAFMHLVPNARHDGLSAGAGDVDMRSVQVAALLGAVALLLLGPGGAIVAALALALWFFSLRRIAMRQIGGRTGDVLGALQQGGEIIVLVTACAMLA</sequence>
<comment type="pathway">
    <text evidence="3 19">Cofactor biosynthesis; adenosylcobalamin biosynthesis; adenosylcobalamin from cob(II)yrinate a,c-diamide: step 7/7.</text>
</comment>
<dbReference type="GO" id="GO:0009236">
    <property type="term" value="P:cobalamin biosynthetic process"/>
    <property type="evidence" value="ECO:0007669"/>
    <property type="project" value="UniProtKB-UniRule"/>
</dbReference>
<evidence type="ECO:0000256" key="4">
    <source>
        <dbReference type="ARBA" id="ARBA00010561"/>
    </source>
</evidence>
<feature type="transmembrane region" description="Helical" evidence="19">
    <location>
        <begin position="186"/>
        <end position="217"/>
    </location>
</feature>
<evidence type="ECO:0000256" key="11">
    <source>
        <dbReference type="ARBA" id="ARBA00022842"/>
    </source>
</evidence>
<gene>
    <name evidence="19 20" type="primary">cobS</name>
    <name evidence="20" type="ORF">GN330_20895</name>
</gene>
<accession>A0A844QK85</accession>
<comment type="subcellular location">
    <subcellularLocation>
        <location evidence="2 19">Cell membrane</location>
        <topology evidence="2 19">Multi-pass membrane protein</topology>
    </subcellularLocation>
</comment>
<evidence type="ECO:0000256" key="8">
    <source>
        <dbReference type="ARBA" id="ARBA00022573"/>
    </source>
</evidence>
<evidence type="ECO:0000256" key="15">
    <source>
        <dbReference type="ARBA" id="ARBA00032605"/>
    </source>
</evidence>
<dbReference type="AlphaFoldDB" id="A0A844QK85"/>
<evidence type="ECO:0000256" key="16">
    <source>
        <dbReference type="ARBA" id="ARBA00032853"/>
    </source>
</evidence>
<keyword evidence="10 19" id="KW-0812">Transmembrane</keyword>
<comment type="function">
    <text evidence="14 19">Joins adenosylcobinamide-GDP and alpha-ribazole to generate adenosylcobalamin (Ado-cobalamin). Also synthesizes adenosylcobalamin 5'-phosphate from adenosylcobinamide-GDP and alpha-ribazole 5'-phosphate.</text>
</comment>
<reference evidence="20 21" key="1">
    <citation type="submission" date="2019-12" db="EMBL/GenBank/DDBJ databases">
        <title>Nitratireductor arenosus sp. nov., Isolated from sea sand, Jeju island, South Korea.</title>
        <authorList>
            <person name="Kim W."/>
        </authorList>
    </citation>
    <scope>NUCLEOTIDE SEQUENCE [LARGE SCALE GENOMIC DNA]</scope>
    <source>
        <strain evidence="20 21">CAU 1489</strain>
    </source>
</reference>
<dbReference type="Proteomes" id="UP000463224">
    <property type="component" value="Unassembled WGS sequence"/>
</dbReference>
<keyword evidence="13 19" id="KW-0472">Membrane</keyword>
<evidence type="ECO:0000313" key="21">
    <source>
        <dbReference type="Proteomes" id="UP000463224"/>
    </source>
</evidence>
<name>A0A844QK85_9HYPH</name>
<comment type="similarity">
    <text evidence="4 19">Belongs to the CobS family.</text>
</comment>
<evidence type="ECO:0000256" key="19">
    <source>
        <dbReference type="HAMAP-Rule" id="MF_00719"/>
    </source>
</evidence>
<feature type="transmembrane region" description="Helical" evidence="19">
    <location>
        <begin position="41"/>
        <end position="63"/>
    </location>
</feature>
<evidence type="ECO:0000256" key="14">
    <source>
        <dbReference type="ARBA" id="ARBA00025228"/>
    </source>
</evidence>
<protein>
    <recommendedName>
        <fullName evidence="6 19">Adenosylcobinamide-GDP ribazoletransferase</fullName>
        <ecNumber evidence="5 19">2.7.8.26</ecNumber>
    </recommendedName>
    <alternativeName>
        <fullName evidence="16 19">Cobalamin synthase</fullName>
    </alternativeName>
    <alternativeName>
        <fullName evidence="15 19">Cobalamin-5'-phosphate synthase</fullName>
    </alternativeName>
</protein>
<dbReference type="HAMAP" id="MF_00719">
    <property type="entry name" value="CobS"/>
    <property type="match status" value="1"/>
</dbReference>
<evidence type="ECO:0000256" key="2">
    <source>
        <dbReference type="ARBA" id="ARBA00004651"/>
    </source>
</evidence>
<dbReference type="UniPathway" id="UPA00148">
    <property type="reaction ID" value="UER00238"/>
</dbReference>
<keyword evidence="21" id="KW-1185">Reference proteome</keyword>
<dbReference type="InterPro" id="IPR003805">
    <property type="entry name" value="CobS"/>
</dbReference>
<dbReference type="GO" id="GO:0005886">
    <property type="term" value="C:plasma membrane"/>
    <property type="evidence" value="ECO:0007669"/>
    <property type="project" value="UniProtKB-SubCell"/>
</dbReference>
<dbReference type="NCBIfam" id="TIGR00317">
    <property type="entry name" value="cobS"/>
    <property type="match status" value="1"/>
</dbReference>
<evidence type="ECO:0000256" key="1">
    <source>
        <dbReference type="ARBA" id="ARBA00001946"/>
    </source>
</evidence>
<dbReference type="PANTHER" id="PTHR34148:SF1">
    <property type="entry name" value="ADENOSYLCOBINAMIDE-GDP RIBAZOLETRANSFERASE"/>
    <property type="match status" value="1"/>
</dbReference>
<evidence type="ECO:0000256" key="5">
    <source>
        <dbReference type="ARBA" id="ARBA00013200"/>
    </source>
</evidence>
<organism evidence="20 21">
    <name type="scientific">Nitratireductor arenosus</name>
    <dbReference type="NCBI Taxonomy" id="2682096"/>
    <lineage>
        <taxon>Bacteria</taxon>
        <taxon>Pseudomonadati</taxon>
        <taxon>Pseudomonadota</taxon>
        <taxon>Alphaproteobacteria</taxon>
        <taxon>Hyphomicrobiales</taxon>
        <taxon>Phyllobacteriaceae</taxon>
        <taxon>Nitratireductor</taxon>
    </lineage>
</organism>
<evidence type="ECO:0000256" key="17">
    <source>
        <dbReference type="ARBA" id="ARBA00048623"/>
    </source>
</evidence>
<comment type="caution">
    <text evidence="20">The sequence shown here is derived from an EMBL/GenBank/DDBJ whole genome shotgun (WGS) entry which is preliminary data.</text>
</comment>
<feature type="transmembrane region" description="Helical" evidence="19">
    <location>
        <begin position="116"/>
        <end position="138"/>
    </location>
</feature>
<evidence type="ECO:0000256" key="7">
    <source>
        <dbReference type="ARBA" id="ARBA00022475"/>
    </source>
</evidence>
<feature type="transmembrane region" description="Helical" evidence="19">
    <location>
        <begin position="70"/>
        <end position="87"/>
    </location>
</feature>
<comment type="cofactor">
    <cofactor evidence="1 19">
        <name>Mg(2+)</name>
        <dbReference type="ChEBI" id="CHEBI:18420"/>
    </cofactor>
</comment>
<dbReference type="RefSeq" id="WP_156715194.1">
    <property type="nucleotide sequence ID" value="NZ_WPHG01000007.1"/>
</dbReference>
<dbReference type="PANTHER" id="PTHR34148">
    <property type="entry name" value="ADENOSYLCOBINAMIDE-GDP RIBAZOLETRANSFERASE"/>
    <property type="match status" value="1"/>
</dbReference>
<evidence type="ECO:0000256" key="9">
    <source>
        <dbReference type="ARBA" id="ARBA00022679"/>
    </source>
</evidence>
<keyword evidence="11 19" id="KW-0460">Magnesium</keyword>
<evidence type="ECO:0000256" key="13">
    <source>
        <dbReference type="ARBA" id="ARBA00023136"/>
    </source>
</evidence>